<evidence type="ECO:0000256" key="5">
    <source>
        <dbReference type="ARBA" id="ARBA00022692"/>
    </source>
</evidence>
<keyword evidence="7 9" id="KW-1133">Transmembrane helix</keyword>
<feature type="transmembrane region" description="Helical" evidence="9">
    <location>
        <begin position="291"/>
        <end position="308"/>
    </location>
</feature>
<dbReference type="GO" id="GO:0005302">
    <property type="term" value="F:L-tyrosine transmembrane transporter activity"/>
    <property type="evidence" value="ECO:0007669"/>
    <property type="project" value="TreeGrafter"/>
</dbReference>
<feature type="transmembrane region" description="Helical" evidence="9">
    <location>
        <begin position="116"/>
        <end position="141"/>
    </location>
</feature>
<dbReference type="InterPro" id="IPR013057">
    <property type="entry name" value="AA_transpt_TM"/>
</dbReference>
<evidence type="ECO:0000256" key="9">
    <source>
        <dbReference type="SAM" id="Phobius"/>
    </source>
</evidence>
<dbReference type="AlphaFoldDB" id="L0P9S9"/>
<dbReference type="InParanoid" id="L0P9S9"/>
<evidence type="ECO:0000256" key="3">
    <source>
        <dbReference type="ARBA" id="ARBA00022448"/>
    </source>
</evidence>
<feature type="transmembrane region" description="Helical" evidence="9">
    <location>
        <begin position="320"/>
        <end position="338"/>
    </location>
</feature>
<dbReference type="STRING" id="1209962.L0P9S9"/>
<evidence type="ECO:0000256" key="6">
    <source>
        <dbReference type="ARBA" id="ARBA00022970"/>
    </source>
</evidence>
<evidence type="ECO:0000256" key="1">
    <source>
        <dbReference type="ARBA" id="ARBA00004128"/>
    </source>
</evidence>
<protein>
    <recommendedName>
        <fullName evidence="10">Amino acid transporter transmembrane domain-containing protein</fullName>
    </recommendedName>
</protein>
<sequence length="543" mass="60956">MTENSQNPTVTYEKTDKRGATYFSGKRFCKRFFSSNTSDEIPLASFLSSTVNLLNTIISAGVFAMPYAMSLTGVVPGIFIIVLSGFTNALGLYFLSCSAAKLGRGEASFNSLATMTFPSLAVVFDLAIGIQCFGVCVSYLILIGDVMPQVVQTFSSNALKASYLISRHFWISVFIFIVMPFTFFRRLDSLHYISSVAMVSIGYMVMVIVVYFFRENVWNTGAEVHFFKGKGVSALFSSISVFTFAFTCQQNIFSVINEIRDNSHKKLTSLIIISIGISGYLSFGINIPGNIILACFFSTFLFFFITAIDKYSIPVTIARIAIVVLITFSYPLQVYPSRVSFDKVLLWRPRSRGTDNKLLAFSALRFNILTCLILVFSYILAMAISSFEKVLAYVGSVGSTIIAFILPGLFYSKLAYKPDVLYNKSIQSDQETQDNLYLLPKKRFTRVWYLEKAALLLFIYGCSRFKENYIKYIIKTFMYGCVSVHELSDIFSFIISFFDSSDSACLRFVRQITFVSISESGTFRNCLSISSCDFVSFHDVGYS</sequence>
<dbReference type="Pfam" id="PF01490">
    <property type="entry name" value="Aa_trans"/>
    <property type="match status" value="1"/>
</dbReference>
<dbReference type="GO" id="GO:0005313">
    <property type="term" value="F:L-glutamate transmembrane transporter activity"/>
    <property type="evidence" value="ECO:0007669"/>
    <property type="project" value="TreeGrafter"/>
</dbReference>
<dbReference type="GO" id="GO:0005290">
    <property type="term" value="F:L-histidine transmembrane transporter activity"/>
    <property type="evidence" value="ECO:0007669"/>
    <property type="project" value="TreeGrafter"/>
</dbReference>
<evidence type="ECO:0000256" key="2">
    <source>
        <dbReference type="ARBA" id="ARBA00008066"/>
    </source>
</evidence>
<feature type="domain" description="Amino acid transporter transmembrane" evidence="10">
    <location>
        <begin position="45"/>
        <end position="416"/>
    </location>
</feature>
<feature type="transmembrane region" description="Helical" evidence="9">
    <location>
        <begin position="358"/>
        <end position="383"/>
    </location>
</feature>
<dbReference type="Proteomes" id="UP000010422">
    <property type="component" value="Unassembled WGS sequence"/>
</dbReference>
<comment type="subcellular location">
    <subcellularLocation>
        <location evidence="1">Vacuole membrane</location>
        <topology evidence="1">Multi-pass membrane protein</topology>
    </subcellularLocation>
</comment>
<dbReference type="GO" id="GO:0000329">
    <property type="term" value="C:fungal-type vacuole membrane"/>
    <property type="evidence" value="ECO:0007669"/>
    <property type="project" value="TreeGrafter"/>
</dbReference>
<feature type="transmembrane region" description="Helical" evidence="9">
    <location>
        <begin position="190"/>
        <end position="213"/>
    </location>
</feature>
<keyword evidence="8 9" id="KW-0472">Membrane</keyword>
<dbReference type="PANTHER" id="PTHR22950:SF678">
    <property type="entry name" value="VACUOLAR AMINO ACID TRANSPORTER 5-RELATED"/>
    <property type="match status" value="1"/>
</dbReference>
<feature type="transmembrane region" description="Helical" evidence="9">
    <location>
        <begin position="41"/>
        <end position="68"/>
    </location>
</feature>
<name>L0P9S9_PNEJI</name>
<accession>L0P9S9</accession>
<feature type="transmembrane region" description="Helical" evidence="9">
    <location>
        <begin position="161"/>
        <end position="183"/>
    </location>
</feature>
<evidence type="ECO:0000313" key="11">
    <source>
        <dbReference type="EMBL" id="CCJ28365.1"/>
    </source>
</evidence>
<gene>
    <name evidence="11" type="ORF">PNEJI1_000832</name>
</gene>
<evidence type="ECO:0000256" key="8">
    <source>
        <dbReference type="ARBA" id="ARBA00023136"/>
    </source>
</evidence>
<evidence type="ECO:0000313" key="12">
    <source>
        <dbReference type="Proteomes" id="UP000010422"/>
    </source>
</evidence>
<proteinExistence type="inferred from homology"/>
<dbReference type="VEuPathDB" id="FungiDB:PNEJI1_000832"/>
<reference evidence="11 12" key="1">
    <citation type="journal article" date="2012" name="MBio">
        <title>De novo assembly of the Pneumocystis jirovecii genome from a single bronchoalveolar lavage fluid specimen from a patient.</title>
        <authorList>
            <person name="Cisse O.H."/>
            <person name="Pagni M."/>
            <person name="Hauser P.M."/>
        </authorList>
    </citation>
    <scope>NUCLEOTIDE SEQUENCE [LARGE SCALE GENOMIC DNA]</scope>
    <source>
        <strain evidence="11 12">SE8</strain>
    </source>
</reference>
<feature type="transmembrane region" description="Helical" evidence="9">
    <location>
        <begin position="390"/>
        <end position="411"/>
    </location>
</feature>
<dbReference type="GO" id="GO:0015194">
    <property type="term" value="F:L-serine transmembrane transporter activity"/>
    <property type="evidence" value="ECO:0007669"/>
    <property type="project" value="TreeGrafter"/>
</dbReference>
<feature type="transmembrane region" description="Helical" evidence="9">
    <location>
        <begin position="74"/>
        <end position="95"/>
    </location>
</feature>
<dbReference type="FunCoup" id="L0P9S9">
    <property type="interactions" value="180"/>
</dbReference>
<dbReference type="PANTHER" id="PTHR22950">
    <property type="entry name" value="AMINO ACID TRANSPORTER"/>
    <property type="match status" value="1"/>
</dbReference>
<comment type="caution">
    <text evidence="11">The sequence shown here is derived from an EMBL/GenBank/DDBJ whole genome shotgun (WGS) entry which is preliminary data.</text>
</comment>
<feature type="transmembrane region" description="Helical" evidence="9">
    <location>
        <begin position="233"/>
        <end position="255"/>
    </location>
</feature>
<evidence type="ECO:0000259" key="10">
    <source>
        <dbReference type="Pfam" id="PF01490"/>
    </source>
</evidence>
<evidence type="ECO:0000256" key="4">
    <source>
        <dbReference type="ARBA" id="ARBA00022554"/>
    </source>
</evidence>
<keyword evidence="5 9" id="KW-0812">Transmembrane</keyword>
<evidence type="ECO:0000256" key="7">
    <source>
        <dbReference type="ARBA" id="ARBA00022989"/>
    </source>
</evidence>
<comment type="similarity">
    <text evidence="2">Belongs to the amino acid/polyamine transporter 2 family.</text>
</comment>
<dbReference type="EMBL" id="CAKM01000065">
    <property type="protein sequence ID" value="CCJ28365.1"/>
    <property type="molecule type" value="Genomic_DNA"/>
</dbReference>
<keyword evidence="4" id="KW-0926">Vacuole</keyword>
<dbReference type="GO" id="GO:0015189">
    <property type="term" value="F:L-lysine transmembrane transporter activity"/>
    <property type="evidence" value="ECO:0007669"/>
    <property type="project" value="TreeGrafter"/>
</dbReference>
<dbReference type="GO" id="GO:0061459">
    <property type="term" value="F:L-arginine transmembrane transporter activity"/>
    <property type="evidence" value="ECO:0007669"/>
    <property type="project" value="TreeGrafter"/>
</dbReference>
<keyword evidence="3" id="KW-0813">Transport</keyword>
<organism evidence="12">
    <name type="scientific">Pneumocystis jirovecii</name>
    <name type="common">Human pneumocystis pneumonia agent</name>
    <dbReference type="NCBI Taxonomy" id="42068"/>
    <lineage>
        <taxon>Eukaryota</taxon>
        <taxon>Fungi</taxon>
        <taxon>Dikarya</taxon>
        <taxon>Ascomycota</taxon>
        <taxon>Taphrinomycotina</taxon>
        <taxon>Pneumocystomycetes</taxon>
        <taxon>Pneumocystaceae</taxon>
        <taxon>Pneumocystis</taxon>
    </lineage>
</organism>
<keyword evidence="6" id="KW-0029">Amino-acid transport</keyword>